<name>A0A7J7SFU3_PIPKU</name>
<keyword evidence="2" id="KW-1185">Reference proteome</keyword>
<comment type="caution">
    <text evidence="1">The sequence shown here is derived from an EMBL/GenBank/DDBJ whole genome shotgun (WGS) entry which is preliminary data.</text>
</comment>
<organism evidence="1 2">
    <name type="scientific">Pipistrellus kuhlii</name>
    <name type="common">Kuhl's pipistrelle</name>
    <dbReference type="NCBI Taxonomy" id="59472"/>
    <lineage>
        <taxon>Eukaryota</taxon>
        <taxon>Metazoa</taxon>
        <taxon>Chordata</taxon>
        <taxon>Craniata</taxon>
        <taxon>Vertebrata</taxon>
        <taxon>Euteleostomi</taxon>
        <taxon>Mammalia</taxon>
        <taxon>Eutheria</taxon>
        <taxon>Laurasiatheria</taxon>
        <taxon>Chiroptera</taxon>
        <taxon>Yangochiroptera</taxon>
        <taxon>Vespertilionidae</taxon>
        <taxon>Pipistrellus</taxon>
    </lineage>
</organism>
<reference evidence="1 2" key="1">
    <citation type="journal article" date="2020" name="Nature">
        <title>Six reference-quality genomes reveal evolution of bat adaptations.</title>
        <authorList>
            <person name="Jebb D."/>
            <person name="Huang Z."/>
            <person name="Pippel M."/>
            <person name="Hughes G.M."/>
            <person name="Lavrichenko K."/>
            <person name="Devanna P."/>
            <person name="Winkler S."/>
            <person name="Jermiin L.S."/>
            <person name="Skirmuntt E.C."/>
            <person name="Katzourakis A."/>
            <person name="Burkitt-Gray L."/>
            <person name="Ray D.A."/>
            <person name="Sullivan K.A.M."/>
            <person name="Roscito J.G."/>
            <person name="Kirilenko B.M."/>
            <person name="Davalos L.M."/>
            <person name="Corthals A.P."/>
            <person name="Power M.L."/>
            <person name="Jones G."/>
            <person name="Ransome R.D."/>
            <person name="Dechmann D.K.N."/>
            <person name="Locatelli A.G."/>
            <person name="Puechmaille S.J."/>
            <person name="Fedrigo O."/>
            <person name="Jarvis E.D."/>
            <person name="Hiller M."/>
            <person name="Vernes S.C."/>
            <person name="Myers E.W."/>
            <person name="Teeling E.C."/>
        </authorList>
    </citation>
    <scope>NUCLEOTIDE SEQUENCE [LARGE SCALE GENOMIC DNA]</scope>
    <source>
        <strain evidence="1">MPipKuh1</strain>
        <tissue evidence="1">Flight muscle</tissue>
    </source>
</reference>
<dbReference type="Proteomes" id="UP000558488">
    <property type="component" value="Unassembled WGS sequence"/>
</dbReference>
<dbReference type="EMBL" id="JACAGB010000041">
    <property type="protein sequence ID" value="KAF6287270.1"/>
    <property type="molecule type" value="Genomic_DNA"/>
</dbReference>
<protein>
    <submittedName>
        <fullName evidence="1">Uncharacterized protein</fullName>
    </submittedName>
</protein>
<accession>A0A7J7SFU3</accession>
<proteinExistence type="predicted"/>
<dbReference type="AlphaFoldDB" id="A0A7J7SFU3"/>
<gene>
    <name evidence="1" type="ORF">mPipKuh1_009963</name>
</gene>
<sequence length="134" mass="15480">MNDFLNFTFSLNFAPINNFQINFLKTFLLILHSCPETFNDLQQPYYLSHAPANSQPVVTYYKKSDRKFCLTLSSSSCWKRTFFLLLPLDSLFSGLAKSHPHQAFPKPLVIKQYFKPSIPYSGYMAGFMKCLNSL</sequence>
<evidence type="ECO:0000313" key="1">
    <source>
        <dbReference type="EMBL" id="KAF6287270.1"/>
    </source>
</evidence>
<evidence type="ECO:0000313" key="2">
    <source>
        <dbReference type="Proteomes" id="UP000558488"/>
    </source>
</evidence>